<gene>
    <name evidence="2" type="ORF">CAV_1153</name>
</gene>
<keyword evidence="1" id="KW-0812">Transmembrane</keyword>
<name>A0A222MYI0_9BACT</name>
<dbReference type="Proteomes" id="UP000201169">
    <property type="component" value="Chromosome"/>
</dbReference>
<evidence type="ECO:0000313" key="2">
    <source>
        <dbReference type="EMBL" id="ASQ30780.1"/>
    </source>
</evidence>
<dbReference type="OrthoDB" id="5363594at2"/>
<organism evidence="2 3">
    <name type="scientific">Campylobacter avium LMG 24591</name>
    <dbReference type="NCBI Taxonomy" id="522484"/>
    <lineage>
        <taxon>Bacteria</taxon>
        <taxon>Pseudomonadati</taxon>
        <taxon>Campylobacterota</taxon>
        <taxon>Epsilonproteobacteria</taxon>
        <taxon>Campylobacterales</taxon>
        <taxon>Campylobacteraceae</taxon>
        <taxon>Campylobacter</taxon>
    </lineage>
</organism>
<feature type="transmembrane region" description="Helical" evidence="1">
    <location>
        <begin position="68"/>
        <end position="96"/>
    </location>
</feature>
<dbReference type="KEGG" id="cavi:CAV_1153"/>
<dbReference type="RefSeq" id="WP_094325587.1">
    <property type="nucleotide sequence ID" value="NZ_CP022347.1"/>
</dbReference>
<keyword evidence="3" id="KW-1185">Reference proteome</keyword>
<evidence type="ECO:0000256" key="1">
    <source>
        <dbReference type="SAM" id="Phobius"/>
    </source>
</evidence>
<evidence type="ECO:0000313" key="3">
    <source>
        <dbReference type="Proteomes" id="UP000201169"/>
    </source>
</evidence>
<feature type="transmembrane region" description="Helical" evidence="1">
    <location>
        <begin position="6"/>
        <end position="24"/>
    </location>
</feature>
<dbReference type="EMBL" id="CP022347">
    <property type="protein sequence ID" value="ASQ30780.1"/>
    <property type="molecule type" value="Genomic_DNA"/>
</dbReference>
<accession>A0A222MYI0</accession>
<keyword evidence="1" id="KW-0472">Membrane</keyword>
<keyword evidence="1" id="KW-1133">Transmembrane helix</keyword>
<protein>
    <submittedName>
        <fullName evidence="2">Uncharacterized protein</fullName>
    </submittedName>
</protein>
<dbReference type="AlphaFoldDB" id="A0A222MYI0"/>
<sequence length="136" mass="15777">MYRVSFLGFFVVELLVSLGFILVFGLSSFLILVILSLFIGIFLLAIFWKNMLEFRLLALGELFSNFSYVIAAFLFIVPGVLSTFLATCILIFALVFRKKGQEKGFYKSYRQENNFYKSKDYDEEIIDVEIVEDSKR</sequence>
<feature type="transmembrane region" description="Helical" evidence="1">
    <location>
        <begin position="29"/>
        <end position="48"/>
    </location>
</feature>
<reference evidence="2 3" key="1">
    <citation type="submission" date="2017-07" db="EMBL/GenBank/DDBJ databases">
        <title>Analysis of two Campylobacter avium genomes and identification of a novel hippuricase gene.</title>
        <authorList>
            <person name="Miller W.G."/>
            <person name="Chapman M.H."/>
            <person name="Yee E."/>
            <person name="Revez J."/>
            <person name="Bono J.L."/>
            <person name="Rossi M."/>
        </authorList>
    </citation>
    <scope>NUCLEOTIDE SEQUENCE [LARGE SCALE GENOMIC DNA]</scope>
    <source>
        <strain evidence="2 3">LMG 24591</strain>
    </source>
</reference>
<proteinExistence type="predicted"/>